<dbReference type="VEuPathDB" id="MicrosporidiaDB:THOM_0695"/>
<evidence type="ECO:0000313" key="2">
    <source>
        <dbReference type="EMBL" id="ELQ76319.1"/>
    </source>
</evidence>
<name>L7JY13_TRAHO</name>
<gene>
    <name evidence="2" type="ORF">THOM_0695</name>
</gene>
<keyword evidence="1" id="KW-0175">Coiled coil</keyword>
<keyword evidence="3" id="KW-1185">Reference proteome</keyword>
<dbReference type="Proteomes" id="UP000011185">
    <property type="component" value="Unassembled WGS sequence"/>
</dbReference>
<evidence type="ECO:0000313" key="3">
    <source>
        <dbReference type="Proteomes" id="UP000011185"/>
    </source>
</evidence>
<evidence type="ECO:0000256" key="1">
    <source>
        <dbReference type="SAM" id="Coils"/>
    </source>
</evidence>
<dbReference type="InParanoid" id="L7JY13"/>
<protein>
    <submittedName>
        <fullName evidence="2">Uncharacterized protein</fullName>
    </submittedName>
</protein>
<dbReference type="HOGENOM" id="CLU_2874102_0_0_1"/>
<organism evidence="2 3">
    <name type="scientific">Trachipleistophora hominis</name>
    <name type="common">Microsporidian parasite</name>
    <dbReference type="NCBI Taxonomy" id="72359"/>
    <lineage>
        <taxon>Eukaryota</taxon>
        <taxon>Fungi</taxon>
        <taxon>Fungi incertae sedis</taxon>
        <taxon>Microsporidia</taxon>
        <taxon>Pleistophoridae</taxon>
        <taxon>Trachipleistophora</taxon>
    </lineage>
</organism>
<dbReference type="AlphaFoldDB" id="L7JY13"/>
<reference evidence="2 3" key="1">
    <citation type="journal article" date="2012" name="PLoS Pathog.">
        <title>The genome of the obligate intracellular parasite Trachipleistophora hominis: new insights into microsporidian genome dynamics and reductive evolution.</title>
        <authorList>
            <person name="Heinz E."/>
            <person name="Williams T.A."/>
            <person name="Nakjang S."/>
            <person name="Noel C.J."/>
            <person name="Swan D.C."/>
            <person name="Goldberg A.V."/>
            <person name="Harris S.R."/>
            <person name="Weinmaier T."/>
            <person name="Markert S."/>
            <person name="Becher D."/>
            <person name="Bernhardt J."/>
            <person name="Dagan T."/>
            <person name="Hacker C."/>
            <person name="Lucocq J.M."/>
            <person name="Schweder T."/>
            <person name="Rattei T."/>
            <person name="Hall N."/>
            <person name="Hirt R.P."/>
            <person name="Embley T.M."/>
        </authorList>
    </citation>
    <scope>NUCLEOTIDE SEQUENCE [LARGE SCALE GENOMIC DNA]</scope>
</reference>
<feature type="coiled-coil region" evidence="1">
    <location>
        <begin position="21"/>
        <end position="48"/>
    </location>
</feature>
<feature type="non-terminal residue" evidence="2">
    <location>
        <position position="1"/>
    </location>
</feature>
<sequence>VMSGEKIKISTKEPDGLEDLVATLLGKVNDINNNLEQMTRRIDEILSDITEDISDSKDEDEEVK</sequence>
<proteinExistence type="predicted"/>
<dbReference type="EMBL" id="JH993855">
    <property type="protein sequence ID" value="ELQ76319.1"/>
    <property type="molecule type" value="Genomic_DNA"/>
</dbReference>
<accession>L7JY13</accession>